<evidence type="ECO:0000256" key="1">
    <source>
        <dbReference type="ARBA" id="ARBA00022555"/>
    </source>
</evidence>
<evidence type="ECO:0000256" key="5">
    <source>
        <dbReference type="HAMAP-Rule" id="MF_00844"/>
    </source>
</evidence>
<dbReference type="FunFam" id="2.30.310.10:FF:000004">
    <property type="entry name" value="Fibronectin-binding protein A"/>
    <property type="match status" value="1"/>
</dbReference>
<evidence type="ECO:0000256" key="3">
    <source>
        <dbReference type="ARBA" id="ARBA00022884"/>
    </source>
</evidence>
<dbReference type="Proteomes" id="UP000664545">
    <property type="component" value="Unassembled WGS sequence"/>
</dbReference>
<comment type="similarity">
    <text evidence="5">Belongs to the NEMF family.</text>
</comment>
<evidence type="ECO:0000259" key="6">
    <source>
        <dbReference type="Pfam" id="PF05670"/>
    </source>
</evidence>
<dbReference type="GO" id="GO:0072344">
    <property type="term" value="P:rescue of stalled ribosome"/>
    <property type="evidence" value="ECO:0007669"/>
    <property type="project" value="UniProtKB-UniRule"/>
</dbReference>
<dbReference type="Pfam" id="PF05833">
    <property type="entry name" value="NFACT_N"/>
    <property type="match status" value="1"/>
</dbReference>
<dbReference type="GO" id="GO:0043023">
    <property type="term" value="F:ribosomal large subunit binding"/>
    <property type="evidence" value="ECO:0007669"/>
    <property type="project" value="UniProtKB-UniRule"/>
</dbReference>
<feature type="domain" description="NFACT RNA-binding" evidence="6">
    <location>
        <begin position="464"/>
        <end position="564"/>
    </location>
</feature>
<dbReference type="InterPro" id="IPR008532">
    <property type="entry name" value="NFACT_RNA-bd"/>
</dbReference>
<keyword evidence="1 5" id="KW-0820">tRNA-binding</keyword>
<dbReference type="AlphaFoldDB" id="A0A939IGL3"/>
<dbReference type="InterPro" id="IPR051608">
    <property type="entry name" value="RQC_Subunit_NEMF"/>
</dbReference>
<dbReference type="RefSeq" id="WP_206580883.1">
    <property type="nucleotide sequence ID" value="NZ_JAFJZZ010000001.1"/>
</dbReference>
<dbReference type="Gene3D" id="3.40.970.40">
    <property type="entry name" value="fibrinogen binding protein from staphylococcus aureus domain like"/>
    <property type="match status" value="1"/>
</dbReference>
<comment type="caution">
    <text evidence="7">The sequence shown here is derived from an EMBL/GenBank/DDBJ whole genome shotgun (WGS) entry which is preliminary data.</text>
</comment>
<dbReference type="Pfam" id="PF05670">
    <property type="entry name" value="NFACT-R_1"/>
    <property type="match status" value="1"/>
</dbReference>
<comment type="function">
    <text evidence="5">Key component of the ribosome quality control system (RQC), a ribosome-associated complex that mediates the extraction of incompletely synthesized nascent chains from stalled ribosomes and their subsequent degradation. RqcH recruits Ala-charged tRNA, and with RqcP directs the elongation of stalled nascent chains on 50S ribosomal subunits, leading to non-templated C-terminal alanine extensions (Ala tail). The Ala tail promotes nascent chain degradation. May add between 1 and at least 8 Ala residues. Binds to stalled 50S ribosomal subunits.</text>
</comment>
<evidence type="ECO:0000313" key="7">
    <source>
        <dbReference type="EMBL" id="MBN7772107.1"/>
    </source>
</evidence>
<evidence type="ECO:0000256" key="2">
    <source>
        <dbReference type="ARBA" id="ARBA00022730"/>
    </source>
</evidence>
<dbReference type="PANTHER" id="PTHR15239">
    <property type="entry name" value="NUCLEAR EXPORT MEDIATOR FACTOR NEMF"/>
    <property type="match status" value="1"/>
</dbReference>
<keyword evidence="2 5" id="KW-0699">rRNA-binding</keyword>
<protein>
    <recommendedName>
        <fullName evidence="5">Rqc2 homolog RqcH</fullName>
        <shortName evidence="5">RqcH</shortName>
    </recommendedName>
</protein>
<evidence type="ECO:0000313" key="8">
    <source>
        <dbReference type="Proteomes" id="UP000664545"/>
    </source>
</evidence>
<keyword evidence="8" id="KW-1185">Reference proteome</keyword>
<dbReference type="InterPro" id="IPR043682">
    <property type="entry name" value="RqcH_bacterial"/>
</dbReference>
<keyword evidence="3 5" id="KW-0694">RNA-binding</keyword>
<dbReference type="PANTHER" id="PTHR15239:SF6">
    <property type="entry name" value="RIBOSOME QUALITY CONTROL COMPLEX SUBUNIT NEMF"/>
    <property type="match status" value="1"/>
</dbReference>
<proteinExistence type="inferred from homology"/>
<comment type="subunit">
    <text evidence="5">Associates with stalled 50S ribosomal subunits. Binds to RqcP.</text>
</comment>
<dbReference type="GO" id="GO:1990112">
    <property type="term" value="C:RQC complex"/>
    <property type="evidence" value="ECO:0007669"/>
    <property type="project" value="TreeGrafter"/>
</dbReference>
<keyword evidence="4 5" id="KW-0648">Protein biosynthesis</keyword>
<gene>
    <name evidence="5" type="primary">rqcH</name>
    <name evidence="7" type="ORF">JYB65_01920</name>
</gene>
<dbReference type="Gene3D" id="2.30.310.10">
    <property type="entry name" value="ibrinogen binding protein from staphylococcus aureus domain"/>
    <property type="match status" value="1"/>
</dbReference>
<sequence length="578" mass="65153">MAFDGIAVYAIAQELNNKLAGGKVEKVYQPESEELIFHIHSREGNFKLFLSCNSSSARIHLITESIPNPPAPLAFCMLLRKHLQGGRITAIEQKECERIIEIPFETVNELGFSVNKKLIIEIMGKHSNVILVDTESNKIIDSIKRISIDVNRVRQILPGKLYEYPPSQDKIPFNQVTEEDLITICQCSPDKLSKSILNGIQGISPIIADQLAGGLEDIAEEAYRYDDFHKTAGIVYRNLYQLKADLHNPAVHPRVYVNEENAPIDFHAIPLQALEGVYPSIEFDSMSAAVEYFYSHKASTSRVKQKSMDLEKAVKNSLDKLYLKKQRLSEDLMKAENSENYRLFGELLTANLHLFKTGDSSVTVFNYYDESEISIPLDHKISPSKNAQSYFKKYGKSKTAVKEKALQLEDTENDIAYLESIAVYINNAESLEEIEEIRNELVEAGYLKKRKQFGKPQKTKPSPYSFTTSDGFKLLIGRNNKENDLLTFKMATGRDLWLHVKDIPGSHVILFTEGREITETALFEAASAAAYYSKGKSSENVPVDYVPVKHVKKPSGAKPGMVIFTNNKTVYVNPQIPK</sequence>
<dbReference type="GO" id="GO:0019843">
    <property type="term" value="F:rRNA binding"/>
    <property type="evidence" value="ECO:0007669"/>
    <property type="project" value="UniProtKB-UniRule"/>
</dbReference>
<name>A0A939IGL3_CLOAM</name>
<dbReference type="GO" id="GO:0000049">
    <property type="term" value="F:tRNA binding"/>
    <property type="evidence" value="ECO:0007669"/>
    <property type="project" value="UniProtKB-UniRule"/>
</dbReference>
<accession>A0A939IGL3</accession>
<organism evidence="7 8">
    <name type="scientific">Clostridium aminobutyricum</name>
    <dbReference type="NCBI Taxonomy" id="33953"/>
    <lineage>
        <taxon>Bacteria</taxon>
        <taxon>Bacillati</taxon>
        <taxon>Bacillota</taxon>
        <taxon>Clostridia</taxon>
        <taxon>Eubacteriales</taxon>
        <taxon>Clostridiaceae</taxon>
        <taxon>Clostridium</taxon>
    </lineage>
</organism>
<dbReference type="EMBL" id="JAFJZZ010000001">
    <property type="protein sequence ID" value="MBN7772107.1"/>
    <property type="molecule type" value="Genomic_DNA"/>
</dbReference>
<dbReference type="HAMAP" id="MF_00844_B">
    <property type="entry name" value="RqcH_B"/>
    <property type="match status" value="1"/>
</dbReference>
<evidence type="ECO:0000256" key="4">
    <source>
        <dbReference type="ARBA" id="ARBA00022917"/>
    </source>
</evidence>
<reference evidence="7" key="1">
    <citation type="submission" date="2021-02" db="EMBL/GenBank/DDBJ databases">
        <title>Abyssanaerobacter marinus gen.nov., sp., nov, anaerobic bacterium isolated from the Onnuri vent field of Indian Ocean and suggestion of Mogibacteriaceae fam. nov., and proposal of reclassification of ambiguous this family's genus member.</title>
        <authorList>
            <person name="Kim Y.J."/>
            <person name="Yang J.-A."/>
        </authorList>
    </citation>
    <scope>NUCLEOTIDE SEQUENCE</scope>
    <source>
        <strain evidence="7">DSM 2634</strain>
    </source>
</reference>